<dbReference type="AlphaFoldDB" id="A0A915I8Y4"/>
<proteinExistence type="predicted"/>
<organism evidence="1 2">
    <name type="scientific">Romanomermis culicivorax</name>
    <name type="common">Nematode worm</name>
    <dbReference type="NCBI Taxonomy" id="13658"/>
    <lineage>
        <taxon>Eukaryota</taxon>
        <taxon>Metazoa</taxon>
        <taxon>Ecdysozoa</taxon>
        <taxon>Nematoda</taxon>
        <taxon>Enoplea</taxon>
        <taxon>Dorylaimia</taxon>
        <taxon>Mermithida</taxon>
        <taxon>Mermithoidea</taxon>
        <taxon>Mermithidae</taxon>
        <taxon>Romanomermis</taxon>
    </lineage>
</organism>
<sequence length="105" mass="11825">QAYNYFHPPQASLGTQIGQQQASTCHQPWHQIIISRVTSMIISHSQASLQWQLQANFNDYGLKSASKRANPSIGVLALPLLHCLRDCHYPCYTACATVNWIEKQT</sequence>
<protein>
    <submittedName>
        <fullName evidence="2">Uncharacterized protein</fullName>
    </submittedName>
</protein>
<dbReference type="WBParaSite" id="nRc.2.0.1.t10223-RA">
    <property type="protein sequence ID" value="nRc.2.0.1.t10223-RA"/>
    <property type="gene ID" value="nRc.2.0.1.g10223"/>
</dbReference>
<accession>A0A915I8Y4</accession>
<name>A0A915I8Y4_ROMCU</name>
<keyword evidence="1" id="KW-1185">Reference proteome</keyword>
<evidence type="ECO:0000313" key="2">
    <source>
        <dbReference type="WBParaSite" id="nRc.2.0.1.t10223-RA"/>
    </source>
</evidence>
<reference evidence="2" key="1">
    <citation type="submission" date="2022-11" db="UniProtKB">
        <authorList>
            <consortium name="WormBaseParasite"/>
        </authorList>
    </citation>
    <scope>IDENTIFICATION</scope>
</reference>
<evidence type="ECO:0000313" key="1">
    <source>
        <dbReference type="Proteomes" id="UP000887565"/>
    </source>
</evidence>
<dbReference type="Proteomes" id="UP000887565">
    <property type="component" value="Unplaced"/>
</dbReference>